<evidence type="ECO:0000313" key="2">
    <source>
        <dbReference type="EMBL" id="CAD2218225.1"/>
    </source>
</evidence>
<evidence type="ECO:0000313" key="3">
    <source>
        <dbReference type="Proteomes" id="UP000515908"/>
    </source>
</evidence>
<sequence length="642" mass="71001">MWNRIRVCGGSALHESRLYRNILSATAMRQSLCFFTEGNHNPRQQGRGSGGNNFRGEAAGGRRGGRGGGGGRGGRGAPRPPAAYLSTNAKELVQLKQEFKAAKSLQERVGIRATALRMLNGIRIDPSTQDERSVMTVLNCADTFDSKPNAAIEVALTWARRNLGALSPQNIALFGHAVAALRPPDAKNILLTDVWAATRGLLPDMTTVEVVMLLQAYSYVLRKDEVCEMEIVMLEQLLPCIGEMPVQQLSTLLEVLSHRRKGLEHKRPDLLKSSCESIFERLEKGTEKMHSNEVTRILCASLIRQAPASLVSRLFLREVEVVNFLTDTEVGTVMWATGMMNNAPVGGDTAVSEAVQKLLPALLERLQKVAHLAHTKTVSSALTGAALLRLTLPVELEEKLCYRVKVDLATKGMKVRKMEKLARSLMLYRCSSQQVAKTTLALVANAVTGKLPSRRYLKSDTNNSGEGQDPNGNGEEAGEDHFFKFPVHAEKHFALLFYINFYLQCAYVNNQLSAHVPAALSDTLPQMLLGAVSTASINDLLYCEECSLIGKRENVPDIQDIQSPRNKELNTAVRADVEELLAQIVQDVSLITTEKEANRHYLSHRSIERYLRIFGESQEHQNIVGLLNDINRKIEEKGVTQK</sequence>
<protein>
    <submittedName>
        <fullName evidence="2">Uncharacterized protein</fullName>
    </submittedName>
</protein>
<evidence type="ECO:0000256" key="1">
    <source>
        <dbReference type="SAM" id="MobiDB-lite"/>
    </source>
</evidence>
<name>A0A7G2CFU5_9TRYP</name>
<dbReference type="AlphaFoldDB" id="A0A7G2CFU5"/>
<feature type="region of interest" description="Disordered" evidence="1">
    <location>
        <begin position="37"/>
        <end position="83"/>
    </location>
</feature>
<keyword evidence="3" id="KW-1185">Reference proteome</keyword>
<reference evidence="2 3" key="1">
    <citation type="submission" date="2020-08" db="EMBL/GenBank/DDBJ databases">
        <authorList>
            <person name="Newling K."/>
            <person name="Davey J."/>
            <person name="Forrester S."/>
        </authorList>
    </citation>
    <scope>NUCLEOTIDE SEQUENCE [LARGE SCALE GENOMIC DNA]</scope>
    <source>
        <strain evidence="3">Crithidia deanei Carvalho (ATCC PRA-265)</strain>
    </source>
</reference>
<accession>A0A7G2CFU5</accession>
<feature type="compositionally biased region" description="Gly residues" evidence="1">
    <location>
        <begin position="47"/>
        <end position="76"/>
    </location>
</feature>
<dbReference type="EMBL" id="LR877154">
    <property type="protein sequence ID" value="CAD2218225.1"/>
    <property type="molecule type" value="Genomic_DNA"/>
</dbReference>
<feature type="region of interest" description="Disordered" evidence="1">
    <location>
        <begin position="455"/>
        <end position="477"/>
    </location>
</feature>
<gene>
    <name evidence="2" type="ORF">ADEAN_000571200</name>
</gene>
<dbReference type="VEuPathDB" id="TriTrypDB:ADEAN_000571200"/>
<organism evidence="2 3">
    <name type="scientific">Angomonas deanei</name>
    <dbReference type="NCBI Taxonomy" id="59799"/>
    <lineage>
        <taxon>Eukaryota</taxon>
        <taxon>Discoba</taxon>
        <taxon>Euglenozoa</taxon>
        <taxon>Kinetoplastea</taxon>
        <taxon>Metakinetoplastina</taxon>
        <taxon>Trypanosomatida</taxon>
        <taxon>Trypanosomatidae</taxon>
        <taxon>Strigomonadinae</taxon>
        <taxon>Angomonas</taxon>
    </lineage>
</organism>
<dbReference type="Proteomes" id="UP000515908">
    <property type="component" value="Chromosome 10"/>
</dbReference>
<proteinExistence type="predicted"/>